<comment type="similarity">
    <text evidence="1">Belongs to the nucleosome assembly protein (NAP) family.</text>
</comment>
<dbReference type="EMBL" id="WJXA01000013">
    <property type="protein sequence ID" value="KAF7120962.1"/>
    <property type="molecule type" value="Genomic_DNA"/>
</dbReference>
<dbReference type="InterPro" id="IPR002164">
    <property type="entry name" value="NAP_family"/>
</dbReference>
<proteinExistence type="inferred from homology"/>
<evidence type="ECO:0000313" key="4">
    <source>
        <dbReference type="Proteomes" id="UP000626092"/>
    </source>
</evidence>
<dbReference type="Pfam" id="PF00956">
    <property type="entry name" value="NAP"/>
    <property type="match status" value="1"/>
</dbReference>
<comment type="caution">
    <text evidence="3">The sequence shown here is derived from an EMBL/GenBank/DDBJ whole genome shotgun (WGS) entry which is preliminary data.</text>
</comment>
<dbReference type="GO" id="GO:0006334">
    <property type="term" value="P:nucleosome assembly"/>
    <property type="evidence" value="ECO:0007669"/>
    <property type="project" value="InterPro"/>
</dbReference>
<keyword evidence="2" id="KW-0143">Chaperone</keyword>
<evidence type="ECO:0000256" key="1">
    <source>
        <dbReference type="ARBA" id="ARBA00009947"/>
    </source>
</evidence>
<evidence type="ECO:0000256" key="2">
    <source>
        <dbReference type="ARBA" id="ARBA00023186"/>
    </source>
</evidence>
<accession>A0A834G0L2</accession>
<reference evidence="3" key="1">
    <citation type="submission" date="2019-11" db="EMBL/GenBank/DDBJ databases">
        <authorList>
            <person name="Liu Y."/>
            <person name="Hou J."/>
            <person name="Li T.-Q."/>
            <person name="Guan C.-H."/>
            <person name="Wu X."/>
            <person name="Wu H.-Z."/>
            <person name="Ling F."/>
            <person name="Zhang R."/>
            <person name="Shi X.-G."/>
            <person name="Ren J.-P."/>
            <person name="Chen E.-F."/>
            <person name="Sun J.-M."/>
        </authorList>
    </citation>
    <scope>NUCLEOTIDE SEQUENCE</scope>
    <source>
        <strain evidence="3">Adult_tree_wgs_1</strain>
        <tissue evidence="3">Leaves</tissue>
    </source>
</reference>
<dbReference type="InterPro" id="IPR037231">
    <property type="entry name" value="NAP-like_sf"/>
</dbReference>
<name>A0A834G0L2_RHOSS</name>
<dbReference type="Gene3D" id="3.30.1120.90">
    <property type="entry name" value="Nucleosome assembly protein"/>
    <property type="match status" value="1"/>
</dbReference>
<dbReference type="GO" id="GO:0000724">
    <property type="term" value="P:double-strand break repair via homologous recombination"/>
    <property type="evidence" value="ECO:0007669"/>
    <property type="project" value="UniProtKB-ARBA"/>
</dbReference>
<evidence type="ECO:0000313" key="3">
    <source>
        <dbReference type="EMBL" id="KAF7120962.1"/>
    </source>
</evidence>
<gene>
    <name evidence="3" type="ORF">RHSIM_Rhsim13G0204600</name>
</gene>
<protein>
    <submittedName>
        <fullName evidence="3">Uncharacterized protein</fullName>
    </submittedName>
</protein>
<sequence>MFKRRTMPEKCGATIPNSISNPTLSCIPNSISNPTLSSISKSDQSFLRVHEESGGKDLELKRTEIERYPGKCLTHKILKKKPNKGSKNAKLIMKTGSYDSFFNFSNPPEVLRDDDIDEYSGIVHRKFKHVIFDEMFRRVRIWNVVSWNAMIANFAQRSLEHAAVGLVWTNASSWTNKPSSFHPPKIIQQYKSFAVAITRTLQTSNTRKVTSVEIIAGISHIKKHITTNWKHVPIHHLGVIAQS</sequence>
<dbReference type="AlphaFoldDB" id="A0A834G0L2"/>
<dbReference type="GO" id="GO:0005634">
    <property type="term" value="C:nucleus"/>
    <property type="evidence" value="ECO:0007669"/>
    <property type="project" value="InterPro"/>
</dbReference>
<dbReference type="GO" id="GO:0042393">
    <property type="term" value="F:histone binding"/>
    <property type="evidence" value="ECO:0007669"/>
    <property type="project" value="UniProtKB-ARBA"/>
</dbReference>
<keyword evidence="4" id="KW-1185">Reference proteome</keyword>
<dbReference type="SUPFAM" id="SSF143113">
    <property type="entry name" value="NAP-like"/>
    <property type="match status" value="1"/>
</dbReference>
<dbReference type="OrthoDB" id="9990610at2759"/>
<dbReference type="Proteomes" id="UP000626092">
    <property type="component" value="Unassembled WGS sequence"/>
</dbReference>
<organism evidence="3 4">
    <name type="scientific">Rhododendron simsii</name>
    <name type="common">Sims's rhododendron</name>
    <dbReference type="NCBI Taxonomy" id="118357"/>
    <lineage>
        <taxon>Eukaryota</taxon>
        <taxon>Viridiplantae</taxon>
        <taxon>Streptophyta</taxon>
        <taxon>Embryophyta</taxon>
        <taxon>Tracheophyta</taxon>
        <taxon>Spermatophyta</taxon>
        <taxon>Magnoliopsida</taxon>
        <taxon>eudicotyledons</taxon>
        <taxon>Gunneridae</taxon>
        <taxon>Pentapetalae</taxon>
        <taxon>asterids</taxon>
        <taxon>Ericales</taxon>
        <taxon>Ericaceae</taxon>
        <taxon>Ericoideae</taxon>
        <taxon>Rhodoreae</taxon>
        <taxon>Rhododendron</taxon>
    </lineage>
</organism>